<dbReference type="SUPFAM" id="SSF48403">
    <property type="entry name" value="Ankyrin repeat"/>
    <property type="match status" value="1"/>
</dbReference>
<dbReference type="OrthoDB" id="497333at2759"/>
<dbReference type="RefSeq" id="XP_003063145.1">
    <property type="nucleotide sequence ID" value="XM_003063099.1"/>
</dbReference>
<reference evidence="3 4" key="1">
    <citation type="journal article" date="2009" name="Science">
        <title>Green evolution and dynamic adaptations revealed by genomes of the marine picoeukaryotes Micromonas.</title>
        <authorList>
            <person name="Worden A.Z."/>
            <person name="Lee J.H."/>
            <person name="Mock T."/>
            <person name="Rouze P."/>
            <person name="Simmons M.P."/>
            <person name="Aerts A.L."/>
            <person name="Allen A.E."/>
            <person name="Cuvelier M.L."/>
            <person name="Derelle E."/>
            <person name="Everett M.V."/>
            <person name="Foulon E."/>
            <person name="Grimwood J."/>
            <person name="Gundlach H."/>
            <person name="Henrissat B."/>
            <person name="Napoli C."/>
            <person name="McDonald S.M."/>
            <person name="Parker M.S."/>
            <person name="Rombauts S."/>
            <person name="Salamov A."/>
            <person name="Von Dassow P."/>
            <person name="Badger J.H."/>
            <person name="Coutinho P.M."/>
            <person name="Demir E."/>
            <person name="Dubchak I."/>
            <person name="Gentemann C."/>
            <person name="Eikrem W."/>
            <person name="Gready J.E."/>
            <person name="John U."/>
            <person name="Lanier W."/>
            <person name="Lindquist E.A."/>
            <person name="Lucas S."/>
            <person name="Mayer K.F."/>
            <person name="Moreau H."/>
            <person name="Not F."/>
            <person name="Otillar R."/>
            <person name="Panaud O."/>
            <person name="Pangilinan J."/>
            <person name="Paulsen I."/>
            <person name="Piegu B."/>
            <person name="Poliakov A."/>
            <person name="Robbens S."/>
            <person name="Schmutz J."/>
            <person name="Toulza E."/>
            <person name="Wyss T."/>
            <person name="Zelensky A."/>
            <person name="Zhou K."/>
            <person name="Armbrust E.V."/>
            <person name="Bhattacharya D."/>
            <person name="Goodenough U.W."/>
            <person name="Van de Peer Y."/>
            <person name="Grigoriev I.V."/>
        </authorList>
    </citation>
    <scope>NUCLEOTIDE SEQUENCE [LARGE SCALE GENOMIC DNA]</scope>
    <source>
        <strain evidence="3 4">CCMP1545</strain>
    </source>
</reference>
<name>C1N5C0_MICPC</name>
<gene>
    <name evidence="3" type="ORF">MICPUCDRAFT_52886</name>
</gene>
<dbReference type="SUPFAM" id="SSF55048">
    <property type="entry name" value="Probable ACP-binding domain of malonyl-CoA ACP transacylase"/>
    <property type="match status" value="1"/>
</dbReference>
<dbReference type="Proteomes" id="UP000001876">
    <property type="component" value="Unassembled WGS sequence"/>
</dbReference>
<dbReference type="OMA" id="PRYHAFA"/>
<dbReference type="PANTHER" id="PTHR47170:SF2">
    <property type="entry name" value="MALONYL-COA:ACP TRANSACYLASE (MAT) DOMAIN-CONTAINING PROTEIN"/>
    <property type="match status" value="1"/>
</dbReference>
<dbReference type="KEGG" id="mpp:MICPUCDRAFT_52886"/>
<dbReference type="GeneID" id="9688381"/>
<dbReference type="InterPro" id="IPR002110">
    <property type="entry name" value="Ankyrin_rpt"/>
</dbReference>
<dbReference type="STRING" id="564608.C1N5C0"/>
<dbReference type="InterPro" id="IPR036770">
    <property type="entry name" value="Ankyrin_rpt-contain_sf"/>
</dbReference>
<dbReference type="SMART" id="SM00827">
    <property type="entry name" value="PKS_AT"/>
    <property type="match status" value="1"/>
</dbReference>
<dbReference type="eggNOG" id="KOG2926">
    <property type="taxonomic scope" value="Eukaryota"/>
</dbReference>
<dbReference type="Gene3D" id="3.30.70.250">
    <property type="entry name" value="Malonyl-CoA ACP transacylase, ACP-binding"/>
    <property type="match status" value="1"/>
</dbReference>
<feature type="repeat" description="ANK" evidence="1">
    <location>
        <begin position="98"/>
        <end position="134"/>
    </location>
</feature>
<organism evidence="4">
    <name type="scientific">Micromonas pusilla (strain CCMP1545)</name>
    <name type="common">Picoplanktonic green alga</name>
    <dbReference type="NCBI Taxonomy" id="564608"/>
    <lineage>
        <taxon>Eukaryota</taxon>
        <taxon>Viridiplantae</taxon>
        <taxon>Chlorophyta</taxon>
        <taxon>Mamiellophyceae</taxon>
        <taxon>Mamiellales</taxon>
        <taxon>Mamiellaceae</taxon>
        <taxon>Micromonas</taxon>
    </lineage>
</organism>
<dbReference type="PROSITE" id="PS50297">
    <property type="entry name" value="ANK_REP_REGION"/>
    <property type="match status" value="1"/>
</dbReference>
<dbReference type="InterPro" id="IPR014043">
    <property type="entry name" value="Acyl_transferase_dom"/>
</dbReference>
<evidence type="ECO:0000259" key="2">
    <source>
        <dbReference type="SMART" id="SM00827"/>
    </source>
</evidence>
<dbReference type="Gene3D" id="1.25.40.20">
    <property type="entry name" value="Ankyrin repeat-containing domain"/>
    <property type="match status" value="1"/>
</dbReference>
<proteinExistence type="predicted"/>
<evidence type="ECO:0000256" key="1">
    <source>
        <dbReference type="PROSITE-ProRule" id="PRU00023"/>
    </source>
</evidence>
<evidence type="ECO:0000313" key="4">
    <source>
        <dbReference type="Proteomes" id="UP000001876"/>
    </source>
</evidence>
<dbReference type="AlphaFoldDB" id="C1N5C0"/>
<dbReference type="PANTHER" id="PTHR47170">
    <property type="entry name" value="MALONYL-COA ACP TRANSACYLASE, ACP-BINDING"/>
    <property type="match status" value="1"/>
</dbReference>
<dbReference type="Gene3D" id="3.40.366.10">
    <property type="entry name" value="Malonyl-Coenzyme A Acyl Carrier Protein, domain 2"/>
    <property type="match status" value="1"/>
</dbReference>
<evidence type="ECO:0000313" key="3">
    <source>
        <dbReference type="EMBL" id="EEH53084.1"/>
    </source>
</evidence>
<dbReference type="InterPro" id="IPR016036">
    <property type="entry name" value="Malonyl_transacylase_ACP-bd"/>
</dbReference>
<dbReference type="EMBL" id="GG663747">
    <property type="protein sequence ID" value="EEH53084.1"/>
    <property type="molecule type" value="Genomic_DNA"/>
</dbReference>
<sequence>MPRDMTGTGRYPPTPKFEPFSFYTCFRLGDPEQLALIMETDPYYWTQDNGAGGPVHFRRVLFYTLVPMRPRSTTYKQIDMLHHVLRNCPEAVNQRDPRGFTPLHRAAYLAQYDGYMELYEYLLTEGADPTIRTNDYDPYLNPGLKTSIQVAIDDEEIRGKLIALHEKYAHVPKRPEPHKDLSDWWACYDYGFDTVRKWPKDFQARFPHTVERQIAEKREFKKKRAEARAKYIADYKEKEEAAFNETVAALSIDAAAGSAAAAAGSKPAAVAAGAAPAPIAFLFPGQGSQAVGMLKSLADDTSVKKMFDTAKGVLGYDLLDVCVNGPKEKLDDTVYSQPALFVAGLAAVEKLKKDDPSVVAKCAACAGLSLGEYTALVFSGALSFEDGLKVVKVRAESMAAAAKVGDHGMLSVVGLADDVLHAVVADAKKAVGGECVCDVANYLFPQGRVVSGDKNVLEEVTTLATAKGAMKCSPVAVSGAFHTSRMQSAKDALVDVLKTVTFHTPTVPIYSNVTGKIVDDAAAIPELLARQLVSPVMWESTVKNLLEDNKDELYELGPNTQIKSMTRRISPEAWKKFKNVDVTK</sequence>
<dbReference type="Pfam" id="PF00023">
    <property type="entry name" value="Ank"/>
    <property type="match status" value="1"/>
</dbReference>
<accession>C1N5C0</accession>
<protein>
    <submittedName>
        <fullName evidence="3">Predicted protein</fullName>
    </submittedName>
</protein>
<dbReference type="SUPFAM" id="SSF52151">
    <property type="entry name" value="FabD/lysophospholipase-like"/>
    <property type="match status" value="1"/>
</dbReference>
<dbReference type="InterPro" id="IPR052760">
    <property type="entry name" value="Mitochondrial_malonyltrans"/>
</dbReference>
<keyword evidence="1" id="KW-0040">ANK repeat</keyword>
<dbReference type="Pfam" id="PF00698">
    <property type="entry name" value="Acyl_transf_1"/>
    <property type="match status" value="1"/>
</dbReference>
<dbReference type="InterPro" id="IPR001227">
    <property type="entry name" value="Ac_transferase_dom_sf"/>
</dbReference>
<keyword evidence="4" id="KW-1185">Reference proteome</keyword>
<dbReference type="PROSITE" id="PS50088">
    <property type="entry name" value="ANK_REPEAT"/>
    <property type="match status" value="1"/>
</dbReference>
<dbReference type="InterPro" id="IPR016035">
    <property type="entry name" value="Acyl_Trfase/lysoPLipase"/>
</dbReference>
<feature type="domain" description="Malonyl-CoA:ACP transacylase (MAT)" evidence="2">
    <location>
        <begin position="282"/>
        <end position="576"/>
    </location>
</feature>
<dbReference type="GO" id="GO:0016740">
    <property type="term" value="F:transferase activity"/>
    <property type="evidence" value="ECO:0007669"/>
    <property type="project" value="InterPro"/>
</dbReference>